<organism evidence="1 2">
    <name type="scientific">Coprococcus comes ATCC 27758</name>
    <dbReference type="NCBI Taxonomy" id="470146"/>
    <lineage>
        <taxon>Bacteria</taxon>
        <taxon>Bacillati</taxon>
        <taxon>Bacillota</taxon>
        <taxon>Clostridia</taxon>
        <taxon>Lachnospirales</taxon>
        <taxon>Lachnospiraceae</taxon>
        <taxon>Coprococcus</taxon>
    </lineage>
</organism>
<dbReference type="InterPro" id="IPR029044">
    <property type="entry name" value="Nucleotide-diphossugar_trans"/>
</dbReference>
<name>C0B6Z4_9FIRM</name>
<proteinExistence type="predicted"/>
<reference evidence="1 2" key="1">
    <citation type="submission" date="2009-02" db="EMBL/GenBank/DDBJ databases">
        <authorList>
            <person name="Fulton L."/>
            <person name="Clifton S."/>
            <person name="Fulton B."/>
            <person name="Xu J."/>
            <person name="Minx P."/>
            <person name="Pepin K.H."/>
            <person name="Johnson M."/>
            <person name="Bhonagiri V."/>
            <person name="Nash W.E."/>
            <person name="Mardis E.R."/>
            <person name="Wilson R.K."/>
        </authorList>
    </citation>
    <scope>NUCLEOTIDE SEQUENCE [LARGE SCALE GENOMIC DNA]</scope>
    <source>
        <strain evidence="1 2">ATCC 27758</strain>
    </source>
</reference>
<dbReference type="SUPFAM" id="SSF53448">
    <property type="entry name" value="Nucleotide-diphospho-sugar transferases"/>
    <property type="match status" value="1"/>
</dbReference>
<dbReference type="Gene3D" id="3.90.550.20">
    <property type="match status" value="1"/>
</dbReference>
<dbReference type="EMBL" id="ABVR01000037">
    <property type="protein sequence ID" value="EEG90687.1"/>
    <property type="molecule type" value="Genomic_DNA"/>
</dbReference>
<dbReference type="Proteomes" id="UP000003793">
    <property type="component" value="Unassembled WGS sequence"/>
</dbReference>
<evidence type="ECO:0000313" key="1">
    <source>
        <dbReference type="EMBL" id="EEG90687.1"/>
    </source>
</evidence>
<accession>C0B6Z4</accession>
<dbReference type="HOGENOM" id="CLU_073547_2_0_9"/>
<sequence length="219" mass="25469">MKAAYKEKKWAFVSDYARIDVVYKYGGIYMDTDVELVKELDSFLNDRMYCGWEMRDPLLDKLGRSYENSVAFGLGFGAEKGHPALKKILDLYDRISFYNEDGTLNLIACPHYQTEILKEYGLDDTRRTYQHLDAGIVVYEEEVFSPKSPLTGKTTITNKTVSIHQFSMTWINAKERKLQNIEWNLTERFGYGFAHTVTKIISLPYRVEKKITKIVKKSQ</sequence>
<dbReference type="Pfam" id="PF04488">
    <property type="entry name" value="Gly_transf_sug"/>
    <property type="match status" value="1"/>
</dbReference>
<gene>
    <name evidence="1" type="ORF">COPCOM_00915</name>
</gene>
<reference evidence="1 2" key="2">
    <citation type="submission" date="2009-03" db="EMBL/GenBank/DDBJ databases">
        <title>Draft genome sequence of Coprococcus comes (ATCC 27758).</title>
        <authorList>
            <person name="Sudarsanam P."/>
            <person name="Ley R."/>
            <person name="Guruge J."/>
            <person name="Turnbaugh P.J."/>
            <person name="Mahowald M."/>
            <person name="Liep D."/>
            <person name="Gordon J."/>
        </authorList>
    </citation>
    <scope>NUCLEOTIDE SEQUENCE [LARGE SCALE GENOMIC DNA]</scope>
    <source>
        <strain evidence="1 2">ATCC 27758</strain>
    </source>
</reference>
<dbReference type="InterPro" id="IPR007577">
    <property type="entry name" value="GlycoTrfase_DXD_sugar-bd_CS"/>
</dbReference>
<dbReference type="AlphaFoldDB" id="C0B6Z4"/>
<comment type="caution">
    <text evidence="1">The sequence shown here is derived from an EMBL/GenBank/DDBJ whole genome shotgun (WGS) entry which is preliminary data.</text>
</comment>
<protein>
    <submittedName>
        <fullName evidence="1">Uncharacterized protein</fullName>
    </submittedName>
</protein>
<evidence type="ECO:0000313" key="2">
    <source>
        <dbReference type="Proteomes" id="UP000003793"/>
    </source>
</evidence>